<protein>
    <submittedName>
        <fullName evidence="1">Uncharacterized protein</fullName>
    </submittedName>
</protein>
<keyword evidence="2" id="KW-1185">Reference proteome</keyword>
<evidence type="ECO:0000313" key="2">
    <source>
        <dbReference type="Proteomes" id="UP000887159"/>
    </source>
</evidence>
<gene>
    <name evidence="1" type="ORF">TNCV_243141</name>
</gene>
<accession>A0A8X6W482</accession>
<dbReference type="EMBL" id="BMAU01021381">
    <property type="protein sequence ID" value="GFY27849.1"/>
    <property type="molecule type" value="Genomic_DNA"/>
</dbReference>
<dbReference type="AlphaFoldDB" id="A0A8X6W482"/>
<reference evidence="1" key="1">
    <citation type="submission" date="2020-08" db="EMBL/GenBank/DDBJ databases">
        <title>Multicomponent nature underlies the extraordinary mechanical properties of spider dragline silk.</title>
        <authorList>
            <person name="Kono N."/>
            <person name="Nakamura H."/>
            <person name="Mori M."/>
            <person name="Yoshida Y."/>
            <person name="Ohtoshi R."/>
            <person name="Malay A.D."/>
            <person name="Moran D.A.P."/>
            <person name="Tomita M."/>
            <person name="Numata K."/>
            <person name="Arakawa K."/>
        </authorList>
    </citation>
    <scope>NUCLEOTIDE SEQUENCE</scope>
</reference>
<name>A0A8X6W482_TRICX</name>
<dbReference type="Proteomes" id="UP000887159">
    <property type="component" value="Unassembled WGS sequence"/>
</dbReference>
<evidence type="ECO:0000313" key="1">
    <source>
        <dbReference type="EMBL" id="GFY27849.1"/>
    </source>
</evidence>
<sequence>MESSAEKPQYSLTGEKVERYRNGLDQWWPTRGPYVARQNHLTKLSQFSSSSIKLITHLFLPNIGLANKLVLFQIARMNSPYMSALTFQKFDCAVCLFAEDVGLPELIYGTEKEEKTPRRNRFTTERYSVFAEEARQFAVSRKKVLIGEKKESVDPLYPHDERHNSCCQRNKEMETNLLRRKKSACTLLSNIEFLSAMGHDRVTQKRPVAHMRAADRVSLA</sequence>
<organism evidence="1 2">
    <name type="scientific">Trichonephila clavipes</name>
    <name type="common">Golden silk orbweaver</name>
    <name type="synonym">Nephila clavipes</name>
    <dbReference type="NCBI Taxonomy" id="2585209"/>
    <lineage>
        <taxon>Eukaryota</taxon>
        <taxon>Metazoa</taxon>
        <taxon>Ecdysozoa</taxon>
        <taxon>Arthropoda</taxon>
        <taxon>Chelicerata</taxon>
        <taxon>Arachnida</taxon>
        <taxon>Araneae</taxon>
        <taxon>Araneomorphae</taxon>
        <taxon>Entelegynae</taxon>
        <taxon>Araneoidea</taxon>
        <taxon>Nephilidae</taxon>
        <taxon>Trichonephila</taxon>
    </lineage>
</organism>
<proteinExistence type="predicted"/>
<comment type="caution">
    <text evidence="1">The sequence shown here is derived from an EMBL/GenBank/DDBJ whole genome shotgun (WGS) entry which is preliminary data.</text>
</comment>